<evidence type="ECO:0000313" key="3">
    <source>
        <dbReference type="EMBL" id="KAK3249871.1"/>
    </source>
</evidence>
<keyword evidence="4" id="KW-1185">Reference proteome</keyword>
<dbReference type="InterPro" id="IPR016040">
    <property type="entry name" value="NAD(P)-bd_dom"/>
</dbReference>
<evidence type="ECO:0000313" key="4">
    <source>
        <dbReference type="Proteomes" id="UP001190700"/>
    </source>
</evidence>
<sequence>MRCRTFGNVHRSSISLKLNAHRDCARPVKGSGKSSKHATLKIVNAARNAQEVVLVTGANGRTGQQVVTQLLAQGAGVKAVVRTTTKPEEVAAIEELAAEGDQLEVVGVKDLSDEAEVKEACQEVQAVVWCAQGDGKPEPMPQKVQKGLSTLARVVKMRLNLPTGDAKQDEQRAAAQDDGVLGGLDHCAAVMAENGGRLVLLSSAAVTRSAWSPEKQAALELCVDIPIVRLNPFGVLDSTRLAEQRLRESGAQYAIVRPVGLRDTEGPKSWPRGRPWISQGDVAVGRANREDVAGVLVSACFSESAMNKTFEMLTLAGDSYPPPADGLDAVFGRLQTDQERAEMREDMGFGDGDPSGPGEAAVRAQYGLAMQMLPGEAQEPTKLEMGRTYEEVDQGKVNRKKGAAATAREVALAARGEQRQSGTRT</sequence>
<dbReference type="AlphaFoldDB" id="A0AAE0C7I6"/>
<feature type="compositionally biased region" description="Low complexity" evidence="1">
    <location>
        <begin position="403"/>
        <end position="414"/>
    </location>
</feature>
<evidence type="ECO:0000259" key="2">
    <source>
        <dbReference type="Pfam" id="PF13460"/>
    </source>
</evidence>
<reference evidence="3 4" key="1">
    <citation type="journal article" date="2015" name="Genome Biol. Evol.">
        <title>Comparative Genomics of a Bacterivorous Green Alga Reveals Evolutionary Causalities and Consequences of Phago-Mixotrophic Mode of Nutrition.</title>
        <authorList>
            <person name="Burns J.A."/>
            <person name="Paasch A."/>
            <person name="Narechania A."/>
            <person name="Kim E."/>
        </authorList>
    </citation>
    <scope>NUCLEOTIDE SEQUENCE [LARGE SCALE GENOMIC DNA]</scope>
    <source>
        <strain evidence="3 4">PLY_AMNH</strain>
    </source>
</reference>
<dbReference type="Proteomes" id="UP001190700">
    <property type="component" value="Unassembled WGS sequence"/>
</dbReference>
<evidence type="ECO:0000256" key="1">
    <source>
        <dbReference type="SAM" id="MobiDB-lite"/>
    </source>
</evidence>
<feature type="domain" description="NAD(P)-binding" evidence="2">
    <location>
        <begin position="57"/>
        <end position="300"/>
    </location>
</feature>
<protein>
    <recommendedName>
        <fullName evidence="2">NAD(P)-binding domain-containing protein</fullName>
    </recommendedName>
</protein>
<gene>
    <name evidence="3" type="ORF">CYMTET_40721</name>
</gene>
<dbReference type="Pfam" id="PF13460">
    <property type="entry name" value="NAD_binding_10"/>
    <property type="match status" value="1"/>
</dbReference>
<dbReference type="Gene3D" id="3.40.50.720">
    <property type="entry name" value="NAD(P)-binding Rossmann-like Domain"/>
    <property type="match status" value="1"/>
</dbReference>
<feature type="region of interest" description="Disordered" evidence="1">
    <location>
        <begin position="394"/>
        <end position="425"/>
    </location>
</feature>
<dbReference type="SUPFAM" id="SSF51735">
    <property type="entry name" value="NAD(P)-binding Rossmann-fold domains"/>
    <property type="match status" value="1"/>
</dbReference>
<organism evidence="3 4">
    <name type="scientific">Cymbomonas tetramitiformis</name>
    <dbReference type="NCBI Taxonomy" id="36881"/>
    <lineage>
        <taxon>Eukaryota</taxon>
        <taxon>Viridiplantae</taxon>
        <taxon>Chlorophyta</taxon>
        <taxon>Pyramimonadophyceae</taxon>
        <taxon>Pyramimonadales</taxon>
        <taxon>Pyramimonadaceae</taxon>
        <taxon>Cymbomonas</taxon>
    </lineage>
</organism>
<name>A0AAE0C7I6_9CHLO</name>
<proteinExistence type="predicted"/>
<dbReference type="PANTHER" id="PTHR15020">
    <property type="entry name" value="FLAVIN REDUCTASE-RELATED"/>
    <property type="match status" value="1"/>
</dbReference>
<comment type="caution">
    <text evidence="3">The sequence shown here is derived from an EMBL/GenBank/DDBJ whole genome shotgun (WGS) entry which is preliminary data.</text>
</comment>
<dbReference type="PANTHER" id="PTHR15020:SF11">
    <property type="entry name" value="OS06G0360300 PROTEIN"/>
    <property type="match status" value="1"/>
</dbReference>
<dbReference type="EMBL" id="LGRX02027054">
    <property type="protein sequence ID" value="KAK3249871.1"/>
    <property type="molecule type" value="Genomic_DNA"/>
</dbReference>
<dbReference type="InterPro" id="IPR036291">
    <property type="entry name" value="NAD(P)-bd_dom_sf"/>
</dbReference>
<accession>A0AAE0C7I6</accession>